<keyword evidence="2" id="KW-1185">Reference proteome</keyword>
<evidence type="ECO:0000313" key="2">
    <source>
        <dbReference type="Proteomes" id="UP000772591"/>
    </source>
</evidence>
<name>A0ABS3AT82_9PSED</name>
<sequence>MAIFNSTQVLELLGKTVSVTEVCDGFTSSAEGVVTAVVVALPGADVGPSIMVSGGPEGVFFDLSDSVLTVH</sequence>
<dbReference type="EMBL" id="JADEVO010000089">
    <property type="protein sequence ID" value="MBN3968814.1"/>
    <property type="molecule type" value="Genomic_DNA"/>
</dbReference>
<dbReference type="Proteomes" id="UP000772591">
    <property type="component" value="Unassembled WGS sequence"/>
</dbReference>
<proteinExistence type="predicted"/>
<reference evidence="1 2" key="1">
    <citation type="journal article" date="2021" name="Int. J. Syst. Evol. Microbiol.">
        <title>Pseudomonas piscium sp. nov., Pseudomonas pisciculturae sp. nov., Pseudomonas mucoides sp. nov. and Pseudomonas neuropathica sp. nov. isolated from rainbow trout.</title>
        <authorList>
            <person name="Duman M."/>
            <person name="Mulet M."/>
            <person name="Altun S."/>
            <person name="Saticioglu I.B."/>
            <person name="Gomila M."/>
            <person name="Lalucat J."/>
            <person name="Garcia-Valdes E."/>
        </authorList>
    </citation>
    <scope>NUCLEOTIDE SEQUENCE [LARGE SCALE GENOMIC DNA]</scope>
    <source>
        <strain evidence="1 2">LMG 28632</strain>
    </source>
</reference>
<comment type="caution">
    <text evidence="1">The sequence shown here is derived from an EMBL/GenBank/DDBJ whole genome shotgun (WGS) entry which is preliminary data.</text>
</comment>
<protein>
    <submittedName>
        <fullName evidence="1">Uncharacterized protein</fullName>
    </submittedName>
</protein>
<accession>A0ABS3AT82</accession>
<organism evidence="1 2">
    <name type="scientific">Pseudomonas gregormendelii</name>
    <dbReference type="NCBI Taxonomy" id="1628277"/>
    <lineage>
        <taxon>Bacteria</taxon>
        <taxon>Pseudomonadati</taxon>
        <taxon>Pseudomonadota</taxon>
        <taxon>Gammaproteobacteria</taxon>
        <taxon>Pseudomonadales</taxon>
        <taxon>Pseudomonadaceae</taxon>
        <taxon>Pseudomonas</taxon>
    </lineage>
</organism>
<gene>
    <name evidence="1" type="ORF">IMW75_26595</name>
</gene>
<evidence type="ECO:0000313" key="1">
    <source>
        <dbReference type="EMBL" id="MBN3968814.1"/>
    </source>
</evidence>
<dbReference type="RefSeq" id="WP_205894300.1">
    <property type="nucleotide sequence ID" value="NZ_JADEVO010000089.1"/>
</dbReference>